<dbReference type="Pfam" id="PF02588">
    <property type="entry name" value="YitT_membrane"/>
    <property type="match status" value="1"/>
</dbReference>
<evidence type="ECO:0000256" key="4">
    <source>
        <dbReference type="ARBA" id="ARBA00022989"/>
    </source>
</evidence>
<feature type="transmembrane region" description="Helical" evidence="7">
    <location>
        <begin position="166"/>
        <end position="188"/>
    </location>
</feature>
<evidence type="ECO:0000313" key="8">
    <source>
        <dbReference type="EMBL" id="QKV18583.1"/>
    </source>
</evidence>
<feature type="region of interest" description="Disordered" evidence="6">
    <location>
        <begin position="1"/>
        <end position="20"/>
    </location>
</feature>
<dbReference type="InterPro" id="IPR003740">
    <property type="entry name" value="YitT"/>
</dbReference>
<dbReference type="PANTHER" id="PTHR33545">
    <property type="entry name" value="UPF0750 MEMBRANE PROTEIN YITT-RELATED"/>
    <property type="match status" value="1"/>
</dbReference>
<keyword evidence="5 7" id="KW-0472">Membrane</keyword>
<evidence type="ECO:0000313" key="9">
    <source>
        <dbReference type="Proteomes" id="UP000509367"/>
    </source>
</evidence>
<keyword evidence="2" id="KW-1003">Cell membrane</keyword>
<keyword evidence="4 7" id="KW-1133">Transmembrane helix</keyword>
<dbReference type="AlphaFoldDB" id="A0A6N1VDI4"/>
<comment type="subcellular location">
    <subcellularLocation>
        <location evidence="1">Cell membrane</location>
        <topology evidence="1">Multi-pass membrane protein</topology>
    </subcellularLocation>
</comment>
<accession>A0A6N1VDI4</accession>
<dbReference type="GO" id="GO:0005886">
    <property type="term" value="C:plasma membrane"/>
    <property type="evidence" value="ECO:0007669"/>
    <property type="project" value="UniProtKB-SubCell"/>
</dbReference>
<dbReference type="RefSeq" id="WP_175276476.1">
    <property type="nucleotide sequence ID" value="NZ_CP054836.1"/>
</dbReference>
<keyword evidence="3 7" id="KW-0812">Transmembrane</keyword>
<evidence type="ECO:0000256" key="7">
    <source>
        <dbReference type="SAM" id="Phobius"/>
    </source>
</evidence>
<gene>
    <name evidence="8" type="ORF">HTY61_09035</name>
</gene>
<feature type="transmembrane region" description="Helical" evidence="7">
    <location>
        <begin position="194"/>
        <end position="211"/>
    </location>
</feature>
<dbReference type="InterPro" id="IPR051461">
    <property type="entry name" value="UPF0750_membrane"/>
</dbReference>
<evidence type="ECO:0000256" key="5">
    <source>
        <dbReference type="ARBA" id="ARBA00023136"/>
    </source>
</evidence>
<keyword evidence="9" id="KW-1185">Reference proteome</keyword>
<evidence type="ECO:0000256" key="6">
    <source>
        <dbReference type="SAM" id="MobiDB-lite"/>
    </source>
</evidence>
<feature type="transmembrane region" description="Helical" evidence="7">
    <location>
        <begin position="73"/>
        <end position="91"/>
    </location>
</feature>
<evidence type="ECO:0000256" key="2">
    <source>
        <dbReference type="ARBA" id="ARBA00022475"/>
    </source>
</evidence>
<dbReference type="EMBL" id="CP054836">
    <property type="protein sequence ID" value="QKV18583.1"/>
    <property type="molecule type" value="Genomic_DNA"/>
</dbReference>
<dbReference type="Proteomes" id="UP000509367">
    <property type="component" value="Chromosome"/>
</dbReference>
<evidence type="ECO:0000256" key="1">
    <source>
        <dbReference type="ARBA" id="ARBA00004651"/>
    </source>
</evidence>
<reference evidence="8 9" key="1">
    <citation type="submission" date="2020-06" db="EMBL/GenBank/DDBJ databases">
        <title>Oricola thermophila sp. nov. isolated from a tidal sediments.</title>
        <authorList>
            <person name="Kwon K.K."/>
            <person name="Yang S.-H."/>
            <person name="Park M.-J."/>
        </authorList>
    </citation>
    <scope>NUCLEOTIDE SEQUENCE [LARGE SCALE GENOMIC DNA]</scope>
    <source>
        <strain evidence="8 9">MEBiC13590</strain>
    </source>
</reference>
<feature type="transmembrane region" description="Helical" evidence="7">
    <location>
        <begin position="33"/>
        <end position="53"/>
    </location>
</feature>
<protein>
    <submittedName>
        <fullName evidence="8">YitT family protein</fullName>
    </submittedName>
</protein>
<proteinExistence type="predicted"/>
<sequence length="221" mass="23447">MQKEPEATPEPTAERDLKGIDPTRSRHSLAEDIFALVVGTSLVAFGVFLYQQASLVLGGLAGVALILDYLTPFDFGAIFFAINLPFYLFGIGSLGWRYILRTFAAVTLMSAMIRLLPSGISIVEIHPLVASIAGGAMIGLGLLALFRHGAGLGGVNILVAFLQERLGLRAGYVQLGIDLMILAAGALVVSPTELAWSVAGAVVFNMILGVNHKPGRYMAFS</sequence>
<name>A0A6N1VDI4_9HYPH</name>
<dbReference type="PANTHER" id="PTHR33545:SF5">
    <property type="entry name" value="UPF0750 MEMBRANE PROTEIN YITT"/>
    <property type="match status" value="1"/>
</dbReference>
<feature type="transmembrane region" description="Helical" evidence="7">
    <location>
        <begin position="98"/>
        <end position="116"/>
    </location>
</feature>
<evidence type="ECO:0000256" key="3">
    <source>
        <dbReference type="ARBA" id="ARBA00022692"/>
    </source>
</evidence>
<organism evidence="8 9">
    <name type="scientific">Oricola thermophila</name>
    <dbReference type="NCBI Taxonomy" id="2742145"/>
    <lineage>
        <taxon>Bacteria</taxon>
        <taxon>Pseudomonadati</taxon>
        <taxon>Pseudomonadota</taxon>
        <taxon>Alphaproteobacteria</taxon>
        <taxon>Hyphomicrobiales</taxon>
        <taxon>Ahrensiaceae</taxon>
        <taxon>Oricola</taxon>
    </lineage>
</organism>
<dbReference type="KEGG" id="orm:HTY61_09035"/>